<dbReference type="EMBL" id="VZTF01009728">
    <property type="protein sequence ID" value="NXB12775.1"/>
    <property type="molecule type" value="Genomic_DNA"/>
</dbReference>
<dbReference type="FunFam" id="3.10.250.10:FF:000009">
    <property type="entry name" value="WC1"/>
    <property type="match status" value="1"/>
</dbReference>
<dbReference type="Proteomes" id="UP000517678">
    <property type="component" value="Unassembled WGS sequence"/>
</dbReference>
<dbReference type="SUPFAM" id="SSF56487">
    <property type="entry name" value="SRCR-like"/>
    <property type="match status" value="1"/>
</dbReference>
<evidence type="ECO:0000313" key="4">
    <source>
        <dbReference type="EMBL" id="NXB12775.1"/>
    </source>
</evidence>
<keyword evidence="5" id="KW-1185">Reference proteome</keyword>
<dbReference type="GO" id="GO:0005886">
    <property type="term" value="C:plasma membrane"/>
    <property type="evidence" value="ECO:0007669"/>
    <property type="project" value="TreeGrafter"/>
</dbReference>
<feature type="disulfide bond" evidence="2">
    <location>
        <begin position="74"/>
        <end position="84"/>
    </location>
</feature>
<dbReference type="PANTHER" id="PTHR48071:SF24">
    <property type="entry name" value="DELETED IN MALIGNANT BRAIN TUMORS 1 PROTEIN-LIKE"/>
    <property type="match status" value="1"/>
</dbReference>
<organism evidence="4 5">
    <name type="scientific">Cnemophilus loriae</name>
    <name type="common">Loria's bird-of-paradise</name>
    <dbReference type="NCBI Taxonomy" id="254448"/>
    <lineage>
        <taxon>Eukaryota</taxon>
        <taxon>Metazoa</taxon>
        <taxon>Chordata</taxon>
        <taxon>Craniata</taxon>
        <taxon>Vertebrata</taxon>
        <taxon>Euteleostomi</taxon>
        <taxon>Archelosauria</taxon>
        <taxon>Archosauria</taxon>
        <taxon>Dinosauria</taxon>
        <taxon>Saurischia</taxon>
        <taxon>Theropoda</taxon>
        <taxon>Coelurosauria</taxon>
        <taxon>Aves</taxon>
        <taxon>Neognathae</taxon>
        <taxon>Neoaves</taxon>
        <taxon>Telluraves</taxon>
        <taxon>Australaves</taxon>
        <taxon>Passeriformes</taxon>
        <taxon>Corvoidea</taxon>
        <taxon>Corvidae</taxon>
        <taxon>Cnemophilus</taxon>
    </lineage>
</organism>
<comment type="caution">
    <text evidence="4">The sequence shown here is derived from an EMBL/GenBank/DDBJ whole genome shotgun (WGS) entry which is preliminary data.</text>
</comment>
<dbReference type="Gene3D" id="3.10.250.10">
    <property type="entry name" value="SRCR-like domain"/>
    <property type="match status" value="1"/>
</dbReference>
<proteinExistence type="predicted"/>
<dbReference type="PROSITE" id="PS50287">
    <property type="entry name" value="SRCR_2"/>
    <property type="match status" value="1"/>
</dbReference>
<sequence>AVELRLAGGSSPCAGRVEVKLQGRWGSVADASWDMEDAEVVCRQLGCGSAAGAYSARDRFGAGDGPVSLALVDCDGNEAALWDCEICEPGPNSTHD</sequence>
<feature type="non-terminal residue" evidence="4">
    <location>
        <position position="96"/>
    </location>
</feature>
<keyword evidence="1 2" id="KW-1015">Disulfide bond</keyword>
<reference evidence="4 5" key="1">
    <citation type="submission" date="2019-09" db="EMBL/GenBank/DDBJ databases">
        <title>Bird 10,000 Genomes (B10K) Project - Family phase.</title>
        <authorList>
            <person name="Zhang G."/>
        </authorList>
    </citation>
    <scope>NUCLEOTIDE SEQUENCE [LARGE SCALE GENOMIC DNA]</scope>
    <source>
        <strain evidence="4">B10K-DU-029-38</strain>
        <tissue evidence="4">Muscle</tissue>
    </source>
</reference>
<dbReference type="InterPro" id="IPR001190">
    <property type="entry name" value="SRCR"/>
</dbReference>
<gene>
    <name evidence="4" type="primary">Cd163</name>
    <name evidence="4" type="ORF">CNELOR_R15824</name>
</gene>
<dbReference type="GO" id="GO:0004252">
    <property type="term" value="F:serine-type endopeptidase activity"/>
    <property type="evidence" value="ECO:0007669"/>
    <property type="project" value="TreeGrafter"/>
</dbReference>
<feature type="domain" description="SRCR" evidence="3">
    <location>
        <begin position="4"/>
        <end position="96"/>
    </location>
</feature>
<evidence type="ECO:0000256" key="1">
    <source>
        <dbReference type="ARBA" id="ARBA00023157"/>
    </source>
</evidence>
<dbReference type="PRINTS" id="PR00258">
    <property type="entry name" value="SPERACTRCPTR"/>
</dbReference>
<dbReference type="Pfam" id="PF00530">
    <property type="entry name" value="SRCR"/>
    <property type="match status" value="1"/>
</dbReference>
<feature type="non-terminal residue" evidence="4">
    <location>
        <position position="1"/>
    </location>
</feature>
<dbReference type="GO" id="GO:0031638">
    <property type="term" value="P:zymogen activation"/>
    <property type="evidence" value="ECO:0007669"/>
    <property type="project" value="TreeGrafter"/>
</dbReference>
<dbReference type="PANTHER" id="PTHR48071">
    <property type="entry name" value="SRCR DOMAIN-CONTAINING PROTEIN"/>
    <property type="match status" value="1"/>
</dbReference>
<name>A0A7K8BCR7_9CORV</name>
<evidence type="ECO:0000313" key="5">
    <source>
        <dbReference type="Proteomes" id="UP000517678"/>
    </source>
</evidence>
<protein>
    <submittedName>
        <fullName evidence="4">C163A protein</fullName>
    </submittedName>
</protein>
<comment type="caution">
    <text evidence="2">Lacks conserved residue(s) required for the propagation of feature annotation.</text>
</comment>
<dbReference type="InterPro" id="IPR036772">
    <property type="entry name" value="SRCR-like_dom_sf"/>
</dbReference>
<dbReference type="AlphaFoldDB" id="A0A7K8BCR7"/>
<dbReference type="SMART" id="SM00202">
    <property type="entry name" value="SR"/>
    <property type="match status" value="1"/>
</dbReference>
<evidence type="ECO:0000259" key="3">
    <source>
        <dbReference type="PROSITE" id="PS50287"/>
    </source>
</evidence>
<accession>A0A7K8BCR7</accession>
<evidence type="ECO:0000256" key="2">
    <source>
        <dbReference type="PROSITE-ProRule" id="PRU00196"/>
    </source>
</evidence>